<dbReference type="AlphaFoldDB" id="A0A833R4Z7"/>
<comment type="caution">
    <text evidence="1">The sequence shown here is derived from an EMBL/GenBank/DDBJ whole genome shotgun (WGS) entry which is preliminary data.</text>
</comment>
<reference evidence="1" key="1">
    <citation type="submission" date="2020-01" db="EMBL/GenBank/DDBJ databases">
        <title>Genome sequence of Kobresia littledalei, the first chromosome-level genome in the family Cyperaceae.</title>
        <authorList>
            <person name="Qu G."/>
        </authorList>
    </citation>
    <scope>NUCLEOTIDE SEQUENCE</scope>
    <source>
        <strain evidence="1">C.B.Clarke</strain>
        <tissue evidence="1">Leaf</tissue>
    </source>
</reference>
<keyword evidence="2" id="KW-1185">Reference proteome</keyword>
<sequence length="119" mass="13195">MKRRHLRHRRSLADSSSSLSNSYRIALFFGPSLSFLTLRFLCDLLNPSHFSLSSLKPGARVHTPCCRCCTIITVPGDATGAPSSKTYEGIRVVTDHGDEFIADVVLFATGLWIDNVHEM</sequence>
<dbReference type="Proteomes" id="UP000623129">
    <property type="component" value="Unassembled WGS sequence"/>
</dbReference>
<evidence type="ECO:0000313" key="1">
    <source>
        <dbReference type="EMBL" id="KAF3338425.1"/>
    </source>
</evidence>
<dbReference type="EMBL" id="SWLB01000005">
    <property type="protein sequence ID" value="KAF3338425.1"/>
    <property type="molecule type" value="Genomic_DNA"/>
</dbReference>
<name>A0A833R4Z7_9POAL</name>
<protein>
    <submittedName>
        <fullName evidence="1">Glutathione reductase</fullName>
    </submittedName>
</protein>
<evidence type="ECO:0000313" key="2">
    <source>
        <dbReference type="Proteomes" id="UP000623129"/>
    </source>
</evidence>
<gene>
    <name evidence="1" type="ORF">FCM35_KLT17262</name>
</gene>
<proteinExistence type="predicted"/>
<accession>A0A833R4Z7</accession>
<organism evidence="1 2">
    <name type="scientific">Carex littledalei</name>
    <dbReference type="NCBI Taxonomy" id="544730"/>
    <lineage>
        <taxon>Eukaryota</taxon>
        <taxon>Viridiplantae</taxon>
        <taxon>Streptophyta</taxon>
        <taxon>Embryophyta</taxon>
        <taxon>Tracheophyta</taxon>
        <taxon>Spermatophyta</taxon>
        <taxon>Magnoliopsida</taxon>
        <taxon>Liliopsida</taxon>
        <taxon>Poales</taxon>
        <taxon>Cyperaceae</taxon>
        <taxon>Cyperoideae</taxon>
        <taxon>Cariceae</taxon>
        <taxon>Carex</taxon>
        <taxon>Carex subgen. Euthyceras</taxon>
    </lineage>
</organism>